<comment type="caution">
    <text evidence="2">The sequence shown here is derived from an EMBL/GenBank/DDBJ whole genome shotgun (WGS) entry which is preliminary data.</text>
</comment>
<dbReference type="KEGG" id="rdi:CMV14_22585"/>
<dbReference type="Gene3D" id="1.10.150.690">
    <property type="entry name" value="DUF2063"/>
    <property type="match status" value="1"/>
</dbReference>
<dbReference type="Pfam" id="PF09836">
    <property type="entry name" value="DUF2063"/>
    <property type="match status" value="1"/>
</dbReference>
<dbReference type="OrthoDB" id="343356at2"/>
<evidence type="ECO:0000313" key="2">
    <source>
        <dbReference type="EMBL" id="PCE40848.1"/>
    </source>
</evidence>
<name>A0A2A4FTS5_9SPHN</name>
<sequence>MLSHRTRPMLALEHVQAAMMQALDHGPEFLPDRLFAGTRARILAGMKVHANTISHARLVALEDTFPRTLALIGHARFNEHSRLYLEQPGVTASTLAGIGEAFPGYLAGCGEPRAAVDLARFEWLWLEAYHAADAVALRLADLAGFDEGALLDVALAGHHSAFIETFDRSVHEAIGFEVPDLADAPAILIVRPEADVLVSPASTAMHAIFAELEDSQTVGNLLGRFSEPDCKDRMSSDDFMAALIALLEAGALIRTVQQQVA</sequence>
<dbReference type="InterPro" id="IPR018640">
    <property type="entry name" value="DUF2063"/>
</dbReference>
<organism evidence="2 3">
    <name type="scientific">Rhizorhabdus dicambivorans</name>
    <dbReference type="NCBI Taxonomy" id="1850238"/>
    <lineage>
        <taxon>Bacteria</taxon>
        <taxon>Pseudomonadati</taxon>
        <taxon>Pseudomonadota</taxon>
        <taxon>Alphaproteobacteria</taxon>
        <taxon>Sphingomonadales</taxon>
        <taxon>Sphingomonadaceae</taxon>
        <taxon>Rhizorhabdus</taxon>
    </lineage>
</organism>
<reference evidence="2 3" key="1">
    <citation type="submission" date="2017-09" db="EMBL/GenBank/DDBJ databases">
        <title>The Catabolism of 3,6-Dichlorosalicylic acid is Initiated by the Cytochrome P450 Monooxygenase DsmABC in Rhizorhabdus dicambivorans Ndbn-20.</title>
        <authorList>
            <person name="Na L."/>
        </authorList>
    </citation>
    <scope>NUCLEOTIDE SEQUENCE [LARGE SCALE GENOMIC DNA]</scope>
    <source>
        <strain evidence="2 3">Ndbn-20m</strain>
    </source>
</reference>
<gene>
    <name evidence="2" type="ORF">COO09_18520</name>
</gene>
<dbReference type="EMBL" id="NWUF01000022">
    <property type="protein sequence ID" value="PCE40848.1"/>
    <property type="molecule type" value="Genomic_DNA"/>
</dbReference>
<protein>
    <submittedName>
        <fullName evidence="2">DUF2063 domain-containing protein</fullName>
    </submittedName>
</protein>
<evidence type="ECO:0000313" key="3">
    <source>
        <dbReference type="Proteomes" id="UP000218934"/>
    </source>
</evidence>
<dbReference type="Proteomes" id="UP000218934">
    <property type="component" value="Unassembled WGS sequence"/>
</dbReference>
<keyword evidence="3" id="KW-1185">Reference proteome</keyword>
<proteinExistence type="predicted"/>
<feature type="domain" description="Putative DNA-binding" evidence="1">
    <location>
        <begin position="15"/>
        <end position="106"/>
    </location>
</feature>
<dbReference type="AlphaFoldDB" id="A0A2A4FTS5"/>
<dbReference type="InterPro" id="IPR044922">
    <property type="entry name" value="DUF2063_N_sf"/>
</dbReference>
<accession>A0A2A4FTS5</accession>
<evidence type="ECO:0000259" key="1">
    <source>
        <dbReference type="Pfam" id="PF09836"/>
    </source>
</evidence>